<dbReference type="EMBL" id="QGHD01000023">
    <property type="protein sequence ID" value="PWK94151.1"/>
    <property type="molecule type" value="Genomic_DNA"/>
</dbReference>
<accession>A0ABX5LJI0</accession>
<dbReference type="NCBIfam" id="TIGR00002">
    <property type="entry name" value="S16"/>
    <property type="match status" value="1"/>
</dbReference>
<comment type="caution">
    <text evidence="5">The sequence shown here is derived from an EMBL/GenBank/DDBJ whole genome shotgun (WGS) entry which is preliminary data.</text>
</comment>
<dbReference type="InterPro" id="IPR023803">
    <property type="entry name" value="Ribosomal_bS16_dom_sf"/>
</dbReference>
<evidence type="ECO:0000256" key="3">
    <source>
        <dbReference type="HAMAP-Rule" id="MF_00385"/>
    </source>
</evidence>
<evidence type="ECO:0000313" key="6">
    <source>
        <dbReference type="Proteomes" id="UP000245523"/>
    </source>
</evidence>
<dbReference type="PANTHER" id="PTHR12919">
    <property type="entry name" value="30S RIBOSOMAL PROTEIN S16"/>
    <property type="match status" value="1"/>
</dbReference>
<comment type="similarity">
    <text evidence="3">Belongs to the bacterial ribosomal protein bS16 family.</text>
</comment>
<gene>
    <name evidence="3" type="primary">rpsP</name>
    <name evidence="5" type="ORF">B0H50_12332</name>
</gene>
<dbReference type="HAMAP" id="MF_00385">
    <property type="entry name" value="Ribosomal_bS16"/>
    <property type="match status" value="1"/>
</dbReference>
<feature type="region of interest" description="Disordered" evidence="4">
    <location>
        <begin position="90"/>
        <end position="137"/>
    </location>
</feature>
<organism evidence="5 6">
    <name type="scientific">Hallerella porci</name>
    <dbReference type="NCBI Taxonomy" id="1945871"/>
    <lineage>
        <taxon>Bacteria</taxon>
        <taxon>Pseudomonadati</taxon>
        <taxon>Fibrobacterota</taxon>
        <taxon>Fibrobacteria</taxon>
        <taxon>Fibrobacterales</taxon>
        <taxon>Fibrobacteraceae</taxon>
        <taxon>Hallerella</taxon>
    </lineage>
</organism>
<dbReference type="InterPro" id="IPR020592">
    <property type="entry name" value="Ribosomal_bS16_CS"/>
</dbReference>
<reference evidence="5 6" key="1">
    <citation type="submission" date="2018-05" db="EMBL/GenBank/DDBJ databases">
        <title>Animal gut microbial communities from fecal samples from Wisconsin, USA.</title>
        <authorList>
            <person name="Neumann A."/>
        </authorList>
    </citation>
    <scope>NUCLEOTIDE SEQUENCE [LARGE SCALE GENOMIC DNA]</scope>
    <source>
        <strain evidence="5 6">UWS4</strain>
    </source>
</reference>
<keyword evidence="1 3" id="KW-0689">Ribosomal protein</keyword>
<proteinExistence type="inferred from homology"/>
<protein>
    <recommendedName>
        <fullName evidence="3">Small ribosomal subunit protein bS16</fullName>
    </recommendedName>
</protein>
<dbReference type="Gene3D" id="3.30.1320.10">
    <property type="match status" value="1"/>
</dbReference>
<evidence type="ECO:0000256" key="1">
    <source>
        <dbReference type="ARBA" id="ARBA00022980"/>
    </source>
</evidence>
<dbReference type="GO" id="GO:0005840">
    <property type="term" value="C:ribosome"/>
    <property type="evidence" value="ECO:0007669"/>
    <property type="project" value="UniProtKB-KW"/>
</dbReference>
<dbReference type="Proteomes" id="UP000245523">
    <property type="component" value="Unassembled WGS sequence"/>
</dbReference>
<keyword evidence="2 3" id="KW-0687">Ribonucleoprotein</keyword>
<dbReference type="PANTHER" id="PTHR12919:SF20">
    <property type="entry name" value="SMALL RIBOSOMAL SUBUNIT PROTEIN BS16M"/>
    <property type="match status" value="1"/>
</dbReference>
<sequence>MSTVIRLARFGKRHHSVYRAVVIDNRKARNDSFIEQVGFYDPNQKQPVITFDQEKVMKWLKTGAQPSDTVKSLLKKVGILDLFHEIKAGRSIEGKNATPRPDKEKKAKLGPKAKARLEAEKAAKEAPAAAEEAAPQA</sequence>
<dbReference type="InterPro" id="IPR000307">
    <property type="entry name" value="Ribosomal_bS16"/>
</dbReference>
<evidence type="ECO:0000256" key="4">
    <source>
        <dbReference type="SAM" id="MobiDB-lite"/>
    </source>
</evidence>
<name>A0ABX5LJI0_9BACT</name>
<keyword evidence="6" id="KW-1185">Reference proteome</keyword>
<dbReference type="SUPFAM" id="SSF54565">
    <property type="entry name" value="Ribosomal protein S16"/>
    <property type="match status" value="1"/>
</dbReference>
<dbReference type="RefSeq" id="WP_106199455.1">
    <property type="nucleotide sequence ID" value="NZ_JAXEIU010000037.1"/>
</dbReference>
<dbReference type="Pfam" id="PF00886">
    <property type="entry name" value="Ribosomal_S16"/>
    <property type="match status" value="1"/>
</dbReference>
<dbReference type="PROSITE" id="PS00732">
    <property type="entry name" value="RIBOSOMAL_S16"/>
    <property type="match status" value="1"/>
</dbReference>
<evidence type="ECO:0000256" key="2">
    <source>
        <dbReference type="ARBA" id="ARBA00023274"/>
    </source>
</evidence>
<feature type="compositionally biased region" description="Basic and acidic residues" evidence="4">
    <location>
        <begin position="115"/>
        <end position="124"/>
    </location>
</feature>
<feature type="compositionally biased region" description="Low complexity" evidence="4">
    <location>
        <begin position="125"/>
        <end position="137"/>
    </location>
</feature>
<evidence type="ECO:0000313" key="5">
    <source>
        <dbReference type="EMBL" id="PWK94151.1"/>
    </source>
</evidence>